<dbReference type="OrthoDB" id="1073343at2"/>
<dbReference type="HOGENOM" id="CLU_2679921_0_0_10"/>
<dbReference type="STRING" id="1121098.HMPREF1534_01625"/>
<dbReference type="GeneID" id="60062392"/>
<name>U6RHI5_9BACT</name>
<gene>
    <name evidence="1" type="ORF">HMPREF1534_01625</name>
</gene>
<reference evidence="1 2" key="1">
    <citation type="submission" date="2013-04" db="EMBL/GenBank/DDBJ databases">
        <title>The Genome Sequence of Bacteroides massiliensis DSM 17679.</title>
        <authorList>
            <consortium name="The Broad Institute Genomics Platform"/>
            <person name="Earl A."/>
            <person name="Ward D."/>
            <person name="Feldgarden M."/>
            <person name="Gevers D."/>
            <person name="Martens E."/>
            <person name="Fenner L."/>
            <person name="Roux V."/>
            <person name="Mallet M.N."/>
            <person name="Raoult D."/>
            <person name="Walker B."/>
            <person name="Young S."/>
            <person name="Zeng Q."/>
            <person name="Gargeya S."/>
            <person name="Fitzgerald M."/>
            <person name="Haas B."/>
            <person name="Abouelleil A."/>
            <person name="Allen A.W."/>
            <person name="Alvarado L."/>
            <person name="Arachchi H.M."/>
            <person name="Berlin A.M."/>
            <person name="Chapman S.B."/>
            <person name="Gainer-Dewar J."/>
            <person name="Goldberg J."/>
            <person name="Griggs A."/>
            <person name="Gujja S."/>
            <person name="Hansen M."/>
            <person name="Howarth C."/>
            <person name="Imamovic A."/>
            <person name="Ireland A."/>
            <person name="Larimer J."/>
            <person name="McCowan C."/>
            <person name="Murphy C."/>
            <person name="Pearson M."/>
            <person name="Poon T.W."/>
            <person name="Priest M."/>
            <person name="Roberts A."/>
            <person name="Saif S."/>
            <person name="Shea T."/>
            <person name="Sisk P."/>
            <person name="Sykes S."/>
            <person name="Wortman J."/>
            <person name="Nusbaum C."/>
            <person name="Birren B."/>
        </authorList>
    </citation>
    <scope>NUCLEOTIDE SEQUENCE [LARGE SCALE GENOMIC DNA]</scope>
    <source>
        <strain evidence="2">B84634 / Timone 84634 / DSM 17679 / JCM 13223</strain>
    </source>
</reference>
<organism evidence="1 2">
    <name type="scientific">Phocaeicola massiliensis B84634 = Timone 84634 = DSM 17679 = JCM 13223</name>
    <dbReference type="NCBI Taxonomy" id="1121098"/>
    <lineage>
        <taxon>Bacteria</taxon>
        <taxon>Pseudomonadati</taxon>
        <taxon>Bacteroidota</taxon>
        <taxon>Bacteroidia</taxon>
        <taxon>Bacteroidales</taxon>
        <taxon>Bacteroidaceae</taxon>
        <taxon>Phocaeicola</taxon>
    </lineage>
</organism>
<dbReference type="PATRIC" id="fig|1121098.3.peg.1654"/>
<comment type="caution">
    <text evidence="1">The sequence shown here is derived from an EMBL/GenBank/DDBJ whole genome shotgun (WGS) entry which is preliminary data.</text>
</comment>
<dbReference type="EMBL" id="AQHY01000021">
    <property type="protein sequence ID" value="EOA55216.1"/>
    <property type="molecule type" value="Genomic_DNA"/>
</dbReference>
<dbReference type="RefSeq" id="WP_005939436.1">
    <property type="nucleotide sequence ID" value="NZ_KB890359.1"/>
</dbReference>
<accession>U6RHI5</accession>
<keyword evidence="2" id="KW-1185">Reference proteome</keyword>
<dbReference type="eggNOG" id="ENOG5032VMP">
    <property type="taxonomic scope" value="Bacteria"/>
</dbReference>
<proteinExistence type="predicted"/>
<protein>
    <submittedName>
        <fullName evidence="1">Uncharacterized protein</fullName>
    </submittedName>
</protein>
<evidence type="ECO:0000313" key="1">
    <source>
        <dbReference type="EMBL" id="EOA55216.1"/>
    </source>
</evidence>
<sequence>MANIKYYPEDELVQKVQSGEYGWLDYINHHSSEWQEEYTEFCNERNLVVNEESAEDFIEWKGELVETGE</sequence>
<evidence type="ECO:0000313" key="2">
    <source>
        <dbReference type="Proteomes" id="UP000017831"/>
    </source>
</evidence>
<dbReference type="Proteomes" id="UP000017831">
    <property type="component" value="Unassembled WGS sequence"/>
</dbReference>
<dbReference type="AlphaFoldDB" id="U6RHI5"/>